<gene>
    <name evidence="2" type="ORF">NCTC7908_01459</name>
</gene>
<feature type="region of interest" description="Disordered" evidence="1">
    <location>
        <begin position="65"/>
        <end position="107"/>
    </location>
</feature>
<protein>
    <recommendedName>
        <fullName evidence="4">Transposase</fullName>
    </recommendedName>
</protein>
<feature type="compositionally biased region" description="Polar residues" evidence="1">
    <location>
        <begin position="75"/>
        <end position="85"/>
    </location>
</feature>
<evidence type="ECO:0000313" key="3">
    <source>
        <dbReference type="Proteomes" id="UP000248741"/>
    </source>
</evidence>
<organism evidence="2 3">
    <name type="scientific">Corynebacterium ulcerans</name>
    <dbReference type="NCBI Taxonomy" id="65058"/>
    <lineage>
        <taxon>Bacteria</taxon>
        <taxon>Bacillati</taxon>
        <taxon>Actinomycetota</taxon>
        <taxon>Actinomycetes</taxon>
        <taxon>Mycobacteriales</taxon>
        <taxon>Corynebacteriaceae</taxon>
        <taxon>Corynebacterium</taxon>
    </lineage>
</organism>
<evidence type="ECO:0000256" key="1">
    <source>
        <dbReference type="SAM" id="MobiDB-lite"/>
    </source>
</evidence>
<proteinExistence type="predicted"/>
<dbReference type="AlphaFoldDB" id="A0ABD7MTW2"/>
<sequence>MMEKDLLTKYRQSFKKTPITNPDTKHHNNLLDRQFNPHCVVSSPPPGHRKFITCPSIFAGNKSKTPYDNHLVYRSDSTSVPTNSMNEKREENKGHNTPVTTLARHDA</sequence>
<evidence type="ECO:0000313" key="2">
    <source>
        <dbReference type="EMBL" id="SQG51880.1"/>
    </source>
</evidence>
<dbReference type="Proteomes" id="UP000248741">
    <property type="component" value="Chromosome 1"/>
</dbReference>
<evidence type="ECO:0008006" key="4">
    <source>
        <dbReference type="Google" id="ProtNLM"/>
    </source>
</evidence>
<name>A0ABD7MTW2_CORUL</name>
<accession>A0ABD7MTW2</accession>
<reference evidence="2 3" key="1">
    <citation type="submission" date="2018-06" db="EMBL/GenBank/DDBJ databases">
        <authorList>
            <consortium name="Pathogen Informatics"/>
            <person name="Doyle S."/>
        </authorList>
    </citation>
    <scope>NUCLEOTIDE SEQUENCE [LARGE SCALE GENOMIC DNA]</scope>
    <source>
        <strain evidence="2 3">NCTC7908</strain>
    </source>
</reference>
<dbReference type="EMBL" id="LS483400">
    <property type="protein sequence ID" value="SQG51880.1"/>
    <property type="molecule type" value="Genomic_DNA"/>
</dbReference>